<name>A0A9W8AT46_9FUNG</name>
<evidence type="ECO:0000256" key="1">
    <source>
        <dbReference type="ARBA" id="ARBA00005701"/>
    </source>
</evidence>
<keyword evidence="5" id="KW-1185">Reference proteome</keyword>
<dbReference type="Proteomes" id="UP001150925">
    <property type="component" value="Unassembled WGS sequence"/>
</dbReference>
<comment type="similarity">
    <text evidence="1">Belongs to the SDHAF4 family.</text>
</comment>
<evidence type="ECO:0000256" key="2">
    <source>
        <dbReference type="ARBA" id="ARBA00022170"/>
    </source>
</evidence>
<evidence type="ECO:0000256" key="3">
    <source>
        <dbReference type="SAM" id="MobiDB-lite"/>
    </source>
</evidence>
<evidence type="ECO:0000313" key="4">
    <source>
        <dbReference type="EMBL" id="KAJ1960208.1"/>
    </source>
</evidence>
<dbReference type="Pfam" id="PF07896">
    <property type="entry name" value="DUF1674"/>
    <property type="match status" value="1"/>
</dbReference>
<dbReference type="PANTHER" id="PTHR28524:SF3">
    <property type="entry name" value="SUCCINATE DEHYDROGENASE ASSEMBLY FACTOR 4, MITOCHONDRIAL"/>
    <property type="match status" value="1"/>
</dbReference>
<comment type="caution">
    <text evidence="4">The sequence shown here is derived from an EMBL/GenBank/DDBJ whole genome shotgun (WGS) entry which is preliminary data.</text>
</comment>
<dbReference type="PANTHER" id="PTHR28524">
    <property type="entry name" value="SUCCINATE DEHYDROGENASE ASSEMBLY FACTOR 4, MITOCHONDRIAL"/>
    <property type="match status" value="1"/>
</dbReference>
<accession>A0A9W8AT46</accession>
<dbReference type="GO" id="GO:0034553">
    <property type="term" value="P:mitochondrial respiratory chain complex II assembly"/>
    <property type="evidence" value="ECO:0007669"/>
    <property type="project" value="TreeGrafter"/>
</dbReference>
<dbReference type="GO" id="GO:0005739">
    <property type="term" value="C:mitochondrion"/>
    <property type="evidence" value="ECO:0007669"/>
    <property type="project" value="TreeGrafter"/>
</dbReference>
<reference evidence="4" key="1">
    <citation type="submission" date="2022-07" db="EMBL/GenBank/DDBJ databases">
        <title>Phylogenomic reconstructions and comparative analyses of Kickxellomycotina fungi.</title>
        <authorList>
            <person name="Reynolds N.K."/>
            <person name="Stajich J.E."/>
            <person name="Barry K."/>
            <person name="Grigoriev I.V."/>
            <person name="Crous P."/>
            <person name="Smith M.E."/>
        </authorList>
    </citation>
    <scope>NUCLEOTIDE SEQUENCE</scope>
    <source>
        <strain evidence="4">RSA 1196</strain>
    </source>
</reference>
<feature type="region of interest" description="Disordered" evidence="3">
    <location>
        <begin position="65"/>
        <end position="111"/>
    </location>
</feature>
<dbReference type="AlphaFoldDB" id="A0A9W8AT46"/>
<organism evidence="4 5">
    <name type="scientific">Dispira parvispora</name>
    <dbReference type="NCBI Taxonomy" id="1520584"/>
    <lineage>
        <taxon>Eukaryota</taxon>
        <taxon>Fungi</taxon>
        <taxon>Fungi incertae sedis</taxon>
        <taxon>Zoopagomycota</taxon>
        <taxon>Kickxellomycotina</taxon>
        <taxon>Dimargaritomycetes</taxon>
        <taxon>Dimargaritales</taxon>
        <taxon>Dimargaritaceae</taxon>
        <taxon>Dispira</taxon>
    </lineage>
</organism>
<protein>
    <recommendedName>
        <fullName evidence="2">Succinate dehydrogenase assembly factor 4, mitochondrial</fullName>
    </recommendedName>
</protein>
<dbReference type="EMBL" id="JANBPY010001397">
    <property type="protein sequence ID" value="KAJ1960208.1"/>
    <property type="molecule type" value="Genomic_DNA"/>
</dbReference>
<dbReference type="InterPro" id="IPR012875">
    <property type="entry name" value="SDHF4"/>
</dbReference>
<proteinExistence type="inferred from homology"/>
<dbReference type="OrthoDB" id="201362at2759"/>
<gene>
    <name evidence="4" type="ORF">IWQ62_004314</name>
</gene>
<evidence type="ECO:0000313" key="5">
    <source>
        <dbReference type="Proteomes" id="UP001150925"/>
    </source>
</evidence>
<feature type="compositionally biased region" description="Basic and acidic residues" evidence="3">
    <location>
        <begin position="98"/>
        <end position="111"/>
    </location>
</feature>
<sequence length="111" mass="12785">MSLSSVLRARLPFVVCGRWCNRSPFYPRYFSRDFKDRTGPVPLGNPQEQREFEAAVKRHWQTIEVSEDDLPEVDSSSEPHVNPKTGEQGGPKGPEPTRYGDWERAGRVYDF</sequence>